<dbReference type="InterPro" id="IPR009061">
    <property type="entry name" value="DNA-bd_dom_put_sf"/>
</dbReference>
<gene>
    <name evidence="5" type="ORF">SAMN05216296_2378</name>
</gene>
<evidence type="ECO:0000256" key="3">
    <source>
        <dbReference type="ARBA" id="ARBA00023163"/>
    </source>
</evidence>
<keyword evidence="6" id="KW-1185">Reference proteome</keyword>
<evidence type="ECO:0000256" key="1">
    <source>
        <dbReference type="ARBA" id="ARBA00023015"/>
    </source>
</evidence>
<dbReference type="PANTHER" id="PTHR30204:SF94">
    <property type="entry name" value="HEAVY METAL-DEPENDENT TRANSCRIPTIONAL REGULATOR HI_0293-RELATED"/>
    <property type="match status" value="1"/>
</dbReference>
<keyword evidence="3" id="KW-0804">Transcription</keyword>
<dbReference type="Gene3D" id="1.10.1660.10">
    <property type="match status" value="1"/>
</dbReference>
<protein>
    <submittedName>
        <fullName evidence="5">Transcriptional regulator, MerR family</fullName>
    </submittedName>
</protein>
<dbReference type="Pfam" id="PF13411">
    <property type="entry name" value="MerR_1"/>
    <property type="match status" value="1"/>
</dbReference>
<dbReference type="OrthoDB" id="9808480at2"/>
<dbReference type="SUPFAM" id="SSF46955">
    <property type="entry name" value="Putative DNA-binding domain"/>
    <property type="match status" value="1"/>
</dbReference>
<organism evidence="5 6">
    <name type="scientific">Pseudomonas pohangensis</name>
    <dbReference type="NCBI Taxonomy" id="364197"/>
    <lineage>
        <taxon>Bacteria</taxon>
        <taxon>Pseudomonadati</taxon>
        <taxon>Pseudomonadota</taxon>
        <taxon>Gammaproteobacteria</taxon>
        <taxon>Pseudomonadales</taxon>
        <taxon>Pseudomonadaceae</taxon>
        <taxon>Pseudomonas</taxon>
    </lineage>
</organism>
<proteinExistence type="predicted"/>
<sequence>MRIGELEQRSGASRHTLRYYESVGLLSVQRRGNNYRDYDPRNLTDLIFIQQAQGMGFTLAEIREILQAQREQQIDCAQGALLVGRKLQEVEEKIAALQKMRRFLRSEKTRLELSAAELQLAKAGQT</sequence>
<feature type="domain" description="HTH merR-type" evidence="4">
    <location>
        <begin position="1"/>
        <end position="68"/>
    </location>
</feature>
<dbReference type="GO" id="GO:0003700">
    <property type="term" value="F:DNA-binding transcription factor activity"/>
    <property type="evidence" value="ECO:0007669"/>
    <property type="project" value="InterPro"/>
</dbReference>
<dbReference type="RefSeq" id="WP_090195463.1">
    <property type="nucleotide sequence ID" value="NZ_LT629785.1"/>
</dbReference>
<evidence type="ECO:0000256" key="2">
    <source>
        <dbReference type="ARBA" id="ARBA00023125"/>
    </source>
</evidence>
<name>A0A1H2GLK1_9PSED</name>
<dbReference type="STRING" id="364197.SAMN05216296_2378"/>
<dbReference type="Proteomes" id="UP000243232">
    <property type="component" value="Chromosome I"/>
</dbReference>
<dbReference type="GO" id="GO:0003677">
    <property type="term" value="F:DNA binding"/>
    <property type="evidence" value="ECO:0007669"/>
    <property type="project" value="UniProtKB-KW"/>
</dbReference>
<dbReference type="SMART" id="SM00422">
    <property type="entry name" value="HTH_MERR"/>
    <property type="match status" value="1"/>
</dbReference>
<dbReference type="PRINTS" id="PR00040">
    <property type="entry name" value="HTHMERR"/>
</dbReference>
<dbReference type="EMBL" id="LT629785">
    <property type="protein sequence ID" value="SDU20331.1"/>
    <property type="molecule type" value="Genomic_DNA"/>
</dbReference>
<dbReference type="PROSITE" id="PS50937">
    <property type="entry name" value="HTH_MERR_2"/>
    <property type="match status" value="1"/>
</dbReference>
<dbReference type="InterPro" id="IPR000551">
    <property type="entry name" value="MerR-type_HTH_dom"/>
</dbReference>
<dbReference type="InterPro" id="IPR047057">
    <property type="entry name" value="MerR_fam"/>
</dbReference>
<accession>A0A1H2GLK1</accession>
<keyword evidence="1" id="KW-0805">Transcription regulation</keyword>
<dbReference type="PANTHER" id="PTHR30204">
    <property type="entry name" value="REDOX-CYCLING DRUG-SENSING TRANSCRIPTIONAL ACTIVATOR SOXR"/>
    <property type="match status" value="1"/>
</dbReference>
<evidence type="ECO:0000313" key="6">
    <source>
        <dbReference type="Proteomes" id="UP000243232"/>
    </source>
</evidence>
<keyword evidence="2" id="KW-0238">DNA-binding</keyword>
<evidence type="ECO:0000259" key="4">
    <source>
        <dbReference type="PROSITE" id="PS50937"/>
    </source>
</evidence>
<dbReference type="AlphaFoldDB" id="A0A1H2GLK1"/>
<reference evidence="6" key="1">
    <citation type="submission" date="2016-10" db="EMBL/GenBank/DDBJ databases">
        <authorList>
            <person name="Varghese N."/>
            <person name="Submissions S."/>
        </authorList>
    </citation>
    <scope>NUCLEOTIDE SEQUENCE [LARGE SCALE GENOMIC DNA]</scope>
    <source>
        <strain evidence="6">DSM 17875</strain>
    </source>
</reference>
<evidence type="ECO:0000313" key="5">
    <source>
        <dbReference type="EMBL" id="SDU20331.1"/>
    </source>
</evidence>